<dbReference type="NCBIfam" id="TIGR00254">
    <property type="entry name" value="GGDEF"/>
    <property type="match status" value="1"/>
</dbReference>
<feature type="transmembrane region" description="Helical" evidence="1">
    <location>
        <begin position="30"/>
        <end position="52"/>
    </location>
</feature>
<name>A0A940X129_9BACI</name>
<feature type="transmembrane region" description="Helical" evidence="1">
    <location>
        <begin position="64"/>
        <end position="89"/>
    </location>
</feature>
<dbReference type="Gene3D" id="3.30.70.270">
    <property type="match status" value="1"/>
</dbReference>
<keyword evidence="1" id="KW-0812">Transmembrane</keyword>
<dbReference type="InterPro" id="IPR043128">
    <property type="entry name" value="Rev_trsase/Diguanyl_cyclase"/>
</dbReference>
<feature type="transmembrane region" description="Helical" evidence="1">
    <location>
        <begin position="130"/>
        <end position="150"/>
    </location>
</feature>
<dbReference type="SUPFAM" id="SSF55073">
    <property type="entry name" value="Nucleotide cyclase"/>
    <property type="match status" value="1"/>
</dbReference>
<feature type="transmembrane region" description="Helical" evidence="1">
    <location>
        <begin position="170"/>
        <end position="188"/>
    </location>
</feature>
<keyword evidence="1" id="KW-0472">Membrane</keyword>
<feature type="transmembrane region" description="Helical" evidence="1">
    <location>
        <begin position="101"/>
        <end position="118"/>
    </location>
</feature>
<dbReference type="PROSITE" id="PS50883">
    <property type="entry name" value="EAL"/>
    <property type="match status" value="1"/>
</dbReference>
<gene>
    <name evidence="4" type="ORF">J7W16_21015</name>
</gene>
<proteinExistence type="predicted"/>
<keyword evidence="1" id="KW-1133">Transmembrane helix</keyword>
<protein>
    <submittedName>
        <fullName evidence="4">EAL domain-containing protein</fullName>
    </submittedName>
</protein>
<evidence type="ECO:0000313" key="4">
    <source>
        <dbReference type="EMBL" id="MBP3953571.1"/>
    </source>
</evidence>
<dbReference type="PANTHER" id="PTHR44757">
    <property type="entry name" value="DIGUANYLATE CYCLASE DGCP"/>
    <property type="match status" value="1"/>
</dbReference>
<dbReference type="SMART" id="SM00052">
    <property type="entry name" value="EAL"/>
    <property type="match status" value="1"/>
</dbReference>
<sequence length="758" mass="86699">MTSPKTAMVLVIGMTVLFYGWIWFFSANELMNTLGAILFPIGGGIISFLWLFRSFRTIPGRRRHFWFFLSVGVFCYLSANGIWLFTFIVHGNNSYTDATNLLWMLAYFFYLFALIIKTKEIGKLFSHNPYLFNIIVLMIVATAICFHFLIEPTIGHSSNSIWNSLMNIAYPIIDLSILLVLTYLYYLSKYTNEKAIILFIIFGFLIQISADLTYVYLELHGLYVPGSAVDPLWVLAIMIIGYAGVLAQGHVVEHVPGSKETTNIGDTAFSYVSVLVLTVLVMSSYQWNFNTLSIGICIIFFMIIGRQFMIIRRNDRLVEQYRELAFCDSLTGLNNRTSFKADLDKAISQSRNRNSMVAVLLIDLDHFKNVNDTLGHPVGDLVLKETATRIKRTLDEKEKLYRLGGDEFIVVLTETSYERCVLVSEMMLREFSIPFLIANHEITITPSIGISSFPDNGHNGETLFKAADAAMYLAKESGRNKFRFYDSQLNEIMIRKVKIENELRKAIDRNELKLFYQPKINLYTREISGMEALLRWDHHELCAIPPLEFVPIAEETGQIVAIGEWVLREACKQSKAWHEEGFTNLALSVNVSVRQFQHSDFVQTVQDIIMETEIDPRLLELEITESIMQNVDESIDVLNRLRKLNIKTAIDDFGTGYSSLHILKNLPIDTIKIDKSFIHDIKAGTQQSLVKSIIDMGKNLKLTVVAEGVEHEHQAELLANYQCEFGQGYLFLKPVNAYDFERFLVRNDKDNVSKFNMV</sequence>
<keyword evidence="5" id="KW-1185">Reference proteome</keyword>
<dbReference type="EMBL" id="JAGKSQ010000016">
    <property type="protein sequence ID" value="MBP3953571.1"/>
    <property type="molecule type" value="Genomic_DNA"/>
</dbReference>
<dbReference type="InterPro" id="IPR000160">
    <property type="entry name" value="GGDEF_dom"/>
</dbReference>
<organism evidence="4 5">
    <name type="scientific">Halalkalibacter suaedae</name>
    <dbReference type="NCBI Taxonomy" id="2822140"/>
    <lineage>
        <taxon>Bacteria</taxon>
        <taxon>Bacillati</taxon>
        <taxon>Bacillota</taxon>
        <taxon>Bacilli</taxon>
        <taxon>Bacillales</taxon>
        <taxon>Bacillaceae</taxon>
        <taxon>Halalkalibacter</taxon>
    </lineage>
</organism>
<dbReference type="InterPro" id="IPR052155">
    <property type="entry name" value="Biofilm_reg_signaling"/>
</dbReference>
<feature type="transmembrane region" description="Helical" evidence="1">
    <location>
        <begin position="195"/>
        <end position="217"/>
    </location>
</feature>
<comment type="caution">
    <text evidence="4">The sequence shown here is derived from an EMBL/GenBank/DDBJ whole genome shotgun (WGS) entry which is preliminary data.</text>
</comment>
<evidence type="ECO:0000259" key="3">
    <source>
        <dbReference type="PROSITE" id="PS50887"/>
    </source>
</evidence>
<dbReference type="PANTHER" id="PTHR44757:SF2">
    <property type="entry name" value="BIOFILM ARCHITECTURE MAINTENANCE PROTEIN MBAA"/>
    <property type="match status" value="1"/>
</dbReference>
<feature type="transmembrane region" description="Helical" evidence="1">
    <location>
        <begin position="291"/>
        <end position="311"/>
    </location>
</feature>
<evidence type="ECO:0000256" key="1">
    <source>
        <dbReference type="SAM" id="Phobius"/>
    </source>
</evidence>
<feature type="transmembrane region" description="Helical" evidence="1">
    <location>
        <begin position="7"/>
        <end position="24"/>
    </location>
</feature>
<dbReference type="SMART" id="SM00267">
    <property type="entry name" value="GGDEF"/>
    <property type="match status" value="1"/>
</dbReference>
<feature type="domain" description="EAL" evidence="2">
    <location>
        <begin position="496"/>
        <end position="748"/>
    </location>
</feature>
<dbReference type="PROSITE" id="PS50887">
    <property type="entry name" value="GGDEF"/>
    <property type="match status" value="1"/>
</dbReference>
<dbReference type="FunFam" id="3.30.70.270:FF:000001">
    <property type="entry name" value="Diguanylate cyclase domain protein"/>
    <property type="match status" value="1"/>
</dbReference>
<dbReference type="CDD" id="cd01949">
    <property type="entry name" value="GGDEF"/>
    <property type="match status" value="1"/>
</dbReference>
<feature type="transmembrane region" description="Helical" evidence="1">
    <location>
        <begin position="232"/>
        <end position="252"/>
    </location>
</feature>
<feature type="domain" description="GGDEF" evidence="3">
    <location>
        <begin position="355"/>
        <end position="487"/>
    </location>
</feature>
<dbReference type="CDD" id="cd01948">
    <property type="entry name" value="EAL"/>
    <property type="match status" value="1"/>
</dbReference>
<dbReference type="AlphaFoldDB" id="A0A940X129"/>
<evidence type="ECO:0000313" key="5">
    <source>
        <dbReference type="Proteomes" id="UP000678228"/>
    </source>
</evidence>
<dbReference type="InterPro" id="IPR035919">
    <property type="entry name" value="EAL_sf"/>
</dbReference>
<accession>A0A940X129</accession>
<dbReference type="Proteomes" id="UP000678228">
    <property type="component" value="Unassembled WGS sequence"/>
</dbReference>
<dbReference type="Pfam" id="PF00990">
    <property type="entry name" value="GGDEF"/>
    <property type="match status" value="1"/>
</dbReference>
<dbReference type="InterPro" id="IPR029787">
    <property type="entry name" value="Nucleotide_cyclase"/>
</dbReference>
<evidence type="ECO:0000259" key="2">
    <source>
        <dbReference type="PROSITE" id="PS50883"/>
    </source>
</evidence>
<reference evidence="4" key="1">
    <citation type="submission" date="2021-03" db="EMBL/GenBank/DDBJ databases">
        <title>Bacillus suaedae sp. nov., isolated from Suaeda aralocaspica.</title>
        <authorList>
            <person name="Lei R.F.R."/>
        </authorList>
    </citation>
    <scope>NUCLEOTIDE SEQUENCE</scope>
    <source>
        <strain evidence="4">YZJH907-2</strain>
    </source>
</reference>
<dbReference type="Gene3D" id="3.20.20.450">
    <property type="entry name" value="EAL domain"/>
    <property type="match status" value="1"/>
</dbReference>
<dbReference type="RefSeq" id="WP_210599424.1">
    <property type="nucleotide sequence ID" value="NZ_JAGKSQ010000016.1"/>
</dbReference>
<dbReference type="InterPro" id="IPR001633">
    <property type="entry name" value="EAL_dom"/>
</dbReference>
<dbReference type="Pfam" id="PF00563">
    <property type="entry name" value="EAL"/>
    <property type="match status" value="1"/>
</dbReference>
<dbReference type="SUPFAM" id="SSF141868">
    <property type="entry name" value="EAL domain-like"/>
    <property type="match status" value="1"/>
</dbReference>